<dbReference type="InterPro" id="IPR016161">
    <property type="entry name" value="Ald_DH/histidinol_DH"/>
</dbReference>
<name>A0A517QTS7_9PLAN</name>
<proteinExistence type="predicted"/>
<organism evidence="2 3">
    <name type="scientific">Thalassoglobus polymorphus</name>
    <dbReference type="NCBI Taxonomy" id="2527994"/>
    <lineage>
        <taxon>Bacteria</taxon>
        <taxon>Pseudomonadati</taxon>
        <taxon>Planctomycetota</taxon>
        <taxon>Planctomycetia</taxon>
        <taxon>Planctomycetales</taxon>
        <taxon>Planctomycetaceae</taxon>
        <taxon>Thalassoglobus</taxon>
    </lineage>
</organism>
<protein>
    <submittedName>
        <fullName evidence="2">Aldehyde dehydrogenase family protein</fullName>
    </submittedName>
</protein>
<accession>A0A517QTS7</accession>
<evidence type="ECO:0000256" key="1">
    <source>
        <dbReference type="ARBA" id="ARBA00023002"/>
    </source>
</evidence>
<dbReference type="SUPFAM" id="SSF53720">
    <property type="entry name" value="ALDH-like"/>
    <property type="match status" value="1"/>
</dbReference>
<dbReference type="Gene3D" id="3.40.605.10">
    <property type="entry name" value="Aldehyde Dehydrogenase, Chain A, domain 1"/>
    <property type="match status" value="1"/>
</dbReference>
<dbReference type="InterPro" id="IPR016162">
    <property type="entry name" value="Ald_DH_N"/>
</dbReference>
<dbReference type="InterPro" id="IPR016163">
    <property type="entry name" value="Ald_DH_C"/>
</dbReference>
<dbReference type="Gene3D" id="3.40.309.10">
    <property type="entry name" value="Aldehyde Dehydrogenase, Chain A, domain 2"/>
    <property type="match status" value="1"/>
</dbReference>
<keyword evidence="3" id="KW-1185">Reference proteome</keyword>
<dbReference type="Proteomes" id="UP000315724">
    <property type="component" value="Chromosome"/>
</dbReference>
<evidence type="ECO:0000313" key="3">
    <source>
        <dbReference type="Proteomes" id="UP000315724"/>
    </source>
</evidence>
<keyword evidence="1" id="KW-0560">Oxidoreductase</keyword>
<dbReference type="GO" id="GO:0016620">
    <property type="term" value="F:oxidoreductase activity, acting on the aldehyde or oxo group of donors, NAD or NADP as acceptor"/>
    <property type="evidence" value="ECO:0007669"/>
    <property type="project" value="InterPro"/>
</dbReference>
<dbReference type="AlphaFoldDB" id="A0A517QTS7"/>
<reference evidence="2 3" key="1">
    <citation type="submission" date="2019-02" db="EMBL/GenBank/DDBJ databases">
        <title>Deep-cultivation of Planctomycetes and their phenomic and genomic characterization uncovers novel biology.</title>
        <authorList>
            <person name="Wiegand S."/>
            <person name="Jogler M."/>
            <person name="Boedeker C."/>
            <person name="Pinto D."/>
            <person name="Vollmers J."/>
            <person name="Rivas-Marin E."/>
            <person name="Kohn T."/>
            <person name="Peeters S.H."/>
            <person name="Heuer A."/>
            <person name="Rast P."/>
            <person name="Oberbeckmann S."/>
            <person name="Bunk B."/>
            <person name="Jeske O."/>
            <person name="Meyerdierks A."/>
            <person name="Storesund J.E."/>
            <person name="Kallscheuer N."/>
            <person name="Luecker S."/>
            <person name="Lage O.M."/>
            <person name="Pohl T."/>
            <person name="Merkel B.J."/>
            <person name="Hornburger P."/>
            <person name="Mueller R.-W."/>
            <person name="Bruemmer F."/>
            <person name="Labrenz M."/>
            <person name="Spormann A.M."/>
            <person name="Op den Camp H."/>
            <person name="Overmann J."/>
            <person name="Amann R."/>
            <person name="Jetten M.S.M."/>
            <person name="Mascher T."/>
            <person name="Medema M.H."/>
            <person name="Devos D.P."/>
            <person name="Kaster A.-K."/>
            <person name="Ovreas L."/>
            <person name="Rohde M."/>
            <person name="Galperin M.Y."/>
            <person name="Jogler C."/>
        </authorList>
    </citation>
    <scope>NUCLEOTIDE SEQUENCE [LARGE SCALE GENOMIC DNA]</scope>
    <source>
        <strain evidence="2 3">Mal48</strain>
    </source>
</reference>
<dbReference type="KEGG" id="tpol:Mal48_42200"/>
<evidence type="ECO:0000313" key="2">
    <source>
        <dbReference type="EMBL" id="QDT34947.1"/>
    </source>
</evidence>
<sequence length="565" mass="62641">MSTSAVDLQNAQSHEIDVFLSALRESSAGFSRVSIAEKKSAINEIRNALLINSPEWIELCSRAKSLTTSSQRSEEVLSGPMSTARYLTLLLQSLTAIETHGKPRLPGKISKLRDGRLKVPVFPANGIFDSIAYLGLTAEVWMKPGVDEESLHGDLLEPLLGTSEQPAPISLVLGAGNVASIPLTDSLSKLFQEGHLVLLKLNPVNDYLFDVYSKILAPVIERGWLRIFCGDAEAGKYAVEHGDVQHVHITGSHHTHDQIVWGATPEERQKRQEESDPALKKDITSELGNVTPWMIIPGKYSRKELQFQAGNLAASLTNNAAFNCITTRVIVTSKNWAQREEFLGILKETLAKIPSRVPYYPGTLDRLERFTGEPAIVDEEGTLPWKILENVHPEEMPQFFIDETFAPVCVEVQLDAETPEQFLDQAVVFCNEELFGTLAASITVTDQFQKQNPAQIEDAISRLNYGSVCINQWAGLVYALMTPPWGASCENDLYDVQSGIGSVHNLYFLDQFEKTVFRGPLCNFPKPVWFSSHNHSEQIAWKLVDLYCQPSVFKLPGLLGPALLG</sequence>
<dbReference type="EMBL" id="CP036267">
    <property type="protein sequence ID" value="QDT34947.1"/>
    <property type="molecule type" value="Genomic_DNA"/>
</dbReference>
<gene>
    <name evidence="2" type="ORF">Mal48_42200</name>
</gene>